<dbReference type="PRINTS" id="PR00385">
    <property type="entry name" value="P450"/>
</dbReference>
<dbReference type="PRINTS" id="PR00463">
    <property type="entry name" value="EP450I"/>
</dbReference>
<sequence>MNAKVTLDEFLKLLGTFSIGDYIPRLEWVNRITGLDTKVEKVAKDLNTFLESVIEEHISRHRKGEYSTKDFDNFAGGTDTTYTALEWIMTELLSHPRAMEKLKNEVRGLAQGKAEVTEDDLGNMHYLKAVIKDTLRLHPPIPLLVPQE</sequence>
<evidence type="ECO:0000313" key="7">
    <source>
        <dbReference type="Proteomes" id="UP000004994"/>
    </source>
</evidence>
<dbReference type="GO" id="GO:0005506">
    <property type="term" value="F:iron ion binding"/>
    <property type="evidence" value="ECO:0007669"/>
    <property type="project" value="InterPro"/>
</dbReference>
<keyword evidence="4" id="KW-0560">Oxidoreductase</keyword>
<dbReference type="OMA" id="SHPRAME"/>
<proteinExistence type="inferred from homology"/>
<dbReference type="SUPFAM" id="SSF48264">
    <property type="entry name" value="Cytochrome P450"/>
    <property type="match status" value="1"/>
</dbReference>
<accession>A0A3Q7FHU0</accession>
<evidence type="ECO:0000256" key="5">
    <source>
        <dbReference type="ARBA" id="ARBA00023004"/>
    </source>
</evidence>
<evidence type="ECO:0000256" key="2">
    <source>
        <dbReference type="ARBA" id="ARBA00022617"/>
    </source>
</evidence>
<reference evidence="6" key="1">
    <citation type="journal article" date="2012" name="Nature">
        <title>The tomato genome sequence provides insights into fleshy fruit evolution.</title>
        <authorList>
            <consortium name="Tomato Genome Consortium"/>
        </authorList>
    </citation>
    <scope>NUCLEOTIDE SEQUENCE [LARGE SCALE GENOMIC DNA]</scope>
    <source>
        <strain evidence="6">cv. Heinz 1706</strain>
    </source>
</reference>
<comment type="similarity">
    <text evidence="1">Belongs to the cytochrome P450 family.</text>
</comment>
<dbReference type="AlphaFoldDB" id="A0A3Q7FHU0"/>
<evidence type="ECO:0000313" key="6">
    <source>
        <dbReference type="EnsemblPlants" id="Solyc03g026377.1.1"/>
    </source>
</evidence>
<evidence type="ECO:0000256" key="4">
    <source>
        <dbReference type="ARBA" id="ARBA00023002"/>
    </source>
</evidence>
<dbReference type="PANTHER" id="PTHR47955">
    <property type="entry name" value="CYTOCHROME P450 FAMILY 71 PROTEIN"/>
    <property type="match status" value="1"/>
</dbReference>
<dbReference type="Gene3D" id="1.10.630.10">
    <property type="entry name" value="Cytochrome P450"/>
    <property type="match status" value="1"/>
</dbReference>
<dbReference type="GO" id="GO:0016705">
    <property type="term" value="F:oxidoreductase activity, acting on paired donors, with incorporation or reduction of molecular oxygen"/>
    <property type="evidence" value="ECO:0007669"/>
    <property type="project" value="InterPro"/>
</dbReference>
<dbReference type="Gramene" id="Solyc03g026377.1.1">
    <property type="protein sequence ID" value="Solyc03g026377.1.1"/>
    <property type="gene ID" value="Solyc03g026377.1"/>
</dbReference>
<keyword evidence="3" id="KW-0479">Metal-binding</keyword>
<keyword evidence="5" id="KW-0408">Iron</keyword>
<dbReference type="Pfam" id="PF00067">
    <property type="entry name" value="p450"/>
    <property type="match status" value="1"/>
</dbReference>
<evidence type="ECO:0000256" key="3">
    <source>
        <dbReference type="ARBA" id="ARBA00022723"/>
    </source>
</evidence>
<dbReference type="PANTHER" id="PTHR47955:SF17">
    <property type="entry name" value="CYTOCHROME 71A4"/>
    <property type="match status" value="1"/>
</dbReference>
<name>A0A3Q7FHU0_SOLLC</name>
<evidence type="ECO:0000256" key="1">
    <source>
        <dbReference type="ARBA" id="ARBA00010617"/>
    </source>
</evidence>
<dbReference type="InterPro" id="IPR001128">
    <property type="entry name" value="Cyt_P450"/>
</dbReference>
<organism evidence="6">
    <name type="scientific">Solanum lycopersicum</name>
    <name type="common">Tomato</name>
    <name type="synonym">Lycopersicon esculentum</name>
    <dbReference type="NCBI Taxonomy" id="4081"/>
    <lineage>
        <taxon>Eukaryota</taxon>
        <taxon>Viridiplantae</taxon>
        <taxon>Streptophyta</taxon>
        <taxon>Embryophyta</taxon>
        <taxon>Tracheophyta</taxon>
        <taxon>Spermatophyta</taxon>
        <taxon>Magnoliopsida</taxon>
        <taxon>eudicotyledons</taxon>
        <taxon>Gunneridae</taxon>
        <taxon>Pentapetalae</taxon>
        <taxon>asterids</taxon>
        <taxon>lamiids</taxon>
        <taxon>Solanales</taxon>
        <taxon>Solanaceae</taxon>
        <taxon>Solanoideae</taxon>
        <taxon>Solaneae</taxon>
        <taxon>Solanum</taxon>
        <taxon>Solanum subgen. Lycopersicon</taxon>
    </lineage>
</organism>
<keyword evidence="2" id="KW-0349">Heme</keyword>
<dbReference type="EnsemblPlants" id="Solyc03g026377.1.1">
    <property type="protein sequence ID" value="Solyc03g026377.1.1"/>
    <property type="gene ID" value="Solyc03g026377.1"/>
</dbReference>
<dbReference type="InParanoid" id="A0A3Q7FHU0"/>
<keyword evidence="7" id="KW-1185">Reference proteome</keyword>
<protein>
    <submittedName>
        <fullName evidence="6">Uncharacterized protein</fullName>
    </submittedName>
</protein>
<dbReference type="GO" id="GO:0004497">
    <property type="term" value="F:monooxygenase activity"/>
    <property type="evidence" value="ECO:0007669"/>
    <property type="project" value="InterPro"/>
</dbReference>
<dbReference type="InterPro" id="IPR036396">
    <property type="entry name" value="Cyt_P450_sf"/>
</dbReference>
<dbReference type="InterPro" id="IPR002401">
    <property type="entry name" value="Cyt_P450_E_grp-I"/>
</dbReference>
<reference evidence="6" key="2">
    <citation type="submission" date="2019-01" db="UniProtKB">
        <authorList>
            <consortium name="EnsemblPlants"/>
        </authorList>
    </citation>
    <scope>IDENTIFICATION</scope>
    <source>
        <strain evidence="6">cv. Heinz 1706</strain>
    </source>
</reference>
<dbReference type="Proteomes" id="UP000004994">
    <property type="component" value="Chromosome 3"/>
</dbReference>
<dbReference type="GO" id="GO:0020037">
    <property type="term" value="F:heme binding"/>
    <property type="evidence" value="ECO:0007669"/>
    <property type="project" value="InterPro"/>
</dbReference>